<reference evidence="1" key="1">
    <citation type="submission" date="2022-11" db="EMBL/GenBank/DDBJ databases">
        <title>Genome Sequence of Boeremia exigua.</title>
        <authorList>
            <person name="Buettner E."/>
        </authorList>
    </citation>
    <scope>NUCLEOTIDE SEQUENCE</scope>
    <source>
        <strain evidence="1">CU02</strain>
    </source>
</reference>
<proteinExistence type="predicted"/>
<accession>A0ACC2IPU6</accession>
<sequence>MKLHSLVLLIALTLSTTASPNADADALGFTEDTLSNPLEKRACKANGCRCLSGLKAGVYCGNCYQPSTNYWVLTSKQVKNHAFECNNKGGCCDYGVANDCGTKNARCNGLKAWV</sequence>
<evidence type="ECO:0000313" key="2">
    <source>
        <dbReference type="Proteomes" id="UP001153331"/>
    </source>
</evidence>
<organism evidence="1 2">
    <name type="scientific">Boeremia exigua</name>
    <dbReference type="NCBI Taxonomy" id="749465"/>
    <lineage>
        <taxon>Eukaryota</taxon>
        <taxon>Fungi</taxon>
        <taxon>Dikarya</taxon>
        <taxon>Ascomycota</taxon>
        <taxon>Pezizomycotina</taxon>
        <taxon>Dothideomycetes</taxon>
        <taxon>Pleosporomycetidae</taxon>
        <taxon>Pleosporales</taxon>
        <taxon>Pleosporineae</taxon>
        <taxon>Didymellaceae</taxon>
        <taxon>Boeremia</taxon>
    </lineage>
</organism>
<comment type="caution">
    <text evidence="1">The sequence shown here is derived from an EMBL/GenBank/DDBJ whole genome shotgun (WGS) entry which is preliminary data.</text>
</comment>
<keyword evidence="2" id="KW-1185">Reference proteome</keyword>
<name>A0ACC2IPU6_9PLEO</name>
<protein>
    <submittedName>
        <fullName evidence="1">Uncharacterized protein</fullName>
    </submittedName>
</protein>
<evidence type="ECO:0000313" key="1">
    <source>
        <dbReference type="EMBL" id="KAJ8117133.1"/>
    </source>
</evidence>
<dbReference type="EMBL" id="JAPHNI010000065">
    <property type="protein sequence ID" value="KAJ8117133.1"/>
    <property type="molecule type" value="Genomic_DNA"/>
</dbReference>
<gene>
    <name evidence="1" type="ORF">OPT61_g1606</name>
</gene>
<dbReference type="Proteomes" id="UP001153331">
    <property type="component" value="Unassembled WGS sequence"/>
</dbReference>